<dbReference type="Pfam" id="PF12937">
    <property type="entry name" value="F-box-like"/>
    <property type="match status" value="1"/>
</dbReference>
<dbReference type="SUPFAM" id="SSF81383">
    <property type="entry name" value="F-box domain"/>
    <property type="match status" value="1"/>
</dbReference>
<feature type="domain" description="F-box" evidence="2">
    <location>
        <begin position="100"/>
        <end position="146"/>
    </location>
</feature>
<dbReference type="PANTHER" id="PTHR16008">
    <property type="entry name" value="F-BOX ONLY PROTEIN 4"/>
    <property type="match status" value="1"/>
</dbReference>
<dbReference type="GO" id="GO:0031146">
    <property type="term" value="P:SCF-dependent proteasomal ubiquitin-dependent protein catabolic process"/>
    <property type="evidence" value="ECO:0007669"/>
    <property type="project" value="InterPro"/>
</dbReference>
<dbReference type="InterPro" id="IPR039588">
    <property type="entry name" value="FBXO4"/>
</dbReference>
<dbReference type="OMA" id="YDICTTR"/>
<dbReference type="InterPro" id="IPR032675">
    <property type="entry name" value="LRR_dom_sf"/>
</dbReference>
<dbReference type="InterPro" id="IPR001810">
    <property type="entry name" value="F-box_dom"/>
</dbReference>
<name>A0A8K0EMX2_BRALA</name>
<dbReference type="Gene3D" id="1.20.1280.50">
    <property type="match status" value="1"/>
</dbReference>
<organism evidence="3 4">
    <name type="scientific">Branchiostoma lanceolatum</name>
    <name type="common">Common lancelet</name>
    <name type="synonym">Amphioxus lanceolatum</name>
    <dbReference type="NCBI Taxonomy" id="7740"/>
    <lineage>
        <taxon>Eukaryota</taxon>
        <taxon>Metazoa</taxon>
        <taxon>Chordata</taxon>
        <taxon>Cephalochordata</taxon>
        <taxon>Leptocardii</taxon>
        <taxon>Amphioxiformes</taxon>
        <taxon>Branchiostomatidae</taxon>
        <taxon>Branchiostoma</taxon>
    </lineage>
</organism>
<gene>
    <name evidence="3" type="primary">Hypp1304</name>
    <name evidence="3" type="ORF">BLAG_LOCUS13623</name>
</gene>
<dbReference type="PROSITE" id="PS50181">
    <property type="entry name" value="FBOX"/>
    <property type="match status" value="1"/>
</dbReference>
<keyword evidence="4" id="KW-1185">Reference proteome</keyword>
<dbReference type="Gene3D" id="3.80.10.10">
    <property type="entry name" value="Ribonuclease Inhibitor"/>
    <property type="match status" value="1"/>
</dbReference>
<dbReference type="InterPro" id="IPR036047">
    <property type="entry name" value="F-box-like_dom_sf"/>
</dbReference>
<evidence type="ECO:0000256" key="1">
    <source>
        <dbReference type="SAM" id="MobiDB-lite"/>
    </source>
</evidence>
<dbReference type="GO" id="GO:0000209">
    <property type="term" value="P:protein polyubiquitination"/>
    <property type="evidence" value="ECO:0007669"/>
    <property type="project" value="TreeGrafter"/>
</dbReference>
<evidence type="ECO:0000259" key="2">
    <source>
        <dbReference type="PROSITE" id="PS50181"/>
    </source>
</evidence>
<accession>A0A8K0EMX2</accession>
<proteinExistence type="predicted"/>
<reference evidence="3" key="1">
    <citation type="submission" date="2022-01" db="EMBL/GenBank/DDBJ databases">
        <authorList>
            <person name="Braso-Vives M."/>
        </authorList>
    </citation>
    <scope>NUCLEOTIDE SEQUENCE</scope>
</reference>
<dbReference type="PANTHER" id="PTHR16008:SF6">
    <property type="entry name" value="SI:DKEY-12E7.1"/>
    <property type="match status" value="1"/>
</dbReference>
<evidence type="ECO:0000313" key="3">
    <source>
        <dbReference type="EMBL" id="CAH1254080.1"/>
    </source>
</evidence>
<feature type="compositionally biased region" description="Basic and acidic residues" evidence="1">
    <location>
        <begin position="15"/>
        <end position="27"/>
    </location>
</feature>
<feature type="region of interest" description="Disordered" evidence="1">
    <location>
        <begin position="1"/>
        <end position="63"/>
    </location>
</feature>
<dbReference type="SUPFAM" id="SSF52047">
    <property type="entry name" value="RNI-like"/>
    <property type="match status" value="1"/>
</dbReference>
<sequence>MTMVGKKRKQAYSKPSEESEEKKKRTEVTPIASTSRPKRRQPQPTVKARAQERARRTTQSLAVGRASRRQIEASLEDKLCVRPVSDVWQRTGYRLVRTGTKTILDLPIECVAKVFSFLSDRDKCRAASACRFFSQAARTPHLWSRVCVDAGFLNLSSKFPDFLFSSRDRNESKAFSLRKKHIFHLTSRNASIRDLTYELYVDQYQHTLKKLLDAQHCSNLEKLSVTCYDICTTRGEAFARKLEFVSDVLRKAHSLSPGIKSLRMRSCQLLVLPEKLELLLKFQHLQHLEVQLFLKDNVHLSGETLERLFTNFPCLTTLELEVDSTLDYKLPGRVNFRMACPTLQHLRLYYSPDFRPTSIHMPNLKTFSIKYWTDFSPHPRRVVFQDCLFEMIVRGCPGIVSINQKEVLGLADEYREDPEKVKLLSVCYCPRHGMAPPPPGAINIMVYFDHHQ</sequence>
<protein>
    <submittedName>
        <fullName evidence="3">Hypp1304 protein</fullName>
    </submittedName>
</protein>
<dbReference type="Proteomes" id="UP000838412">
    <property type="component" value="Chromosome 2"/>
</dbReference>
<evidence type="ECO:0000313" key="4">
    <source>
        <dbReference type="Proteomes" id="UP000838412"/>
    </source>
</evidence>
<dbReference type="AlphaFoldDB" id="A0A8K0EMX2"/>
<dbReference type="OrthoDB" id="63265at2759"/>
<dbReference type="EMBL" id="OV696687">
    <property type="protein sequence ID" value="CAH1254080.1"/>
    <property type="molecule type" value="Genomic_DNA"/>
</dbReference>
<feature type="compositionally biased region" description="Basic residues" evidence="1">
    <location>
        <begin position="1"/>
        <end position="11"/>
    </location>
</feature>
<dbReference type="GO" id="GO:0019005">
    <property type="term" value="C:SCF ubiquitin ligase complex"/>
    <property type="evidence" value="ECO:0007669"/>
    <property type="project" value="TreeGrafter"/>
</dbReference>